<sequence>MGEKELSVVQTVTDELFRDEEGRLVPNPQASLQLQLQDFSTEAFAPKFPDLTQNIYIAAETLFLFLERAERRARTVKLGEGLVRSFIPWVKKRRRESILLEQLDSDREGRFAKEEQRVAKKAMMDDGSYKASSSDAE</sequence>
<name>A0A8T9BQH6_9HELO</name>
<accession>A0A8T9BQH6</accession>
<dbReference type="Proteomes" id="UP000469558">
    <property type="component" value="Unassembled WGS sequence"/>
</dbReference>
<evidence type="ECO:0000313" key="2">
    <source>
        <dbReference type="Proteomes" id="UP000469558"/>
    </source>
</evidence>
<dbReference type="AlphaFoldDB" id="A0A8T9BQH6"/>
<organism evidence="1 2">
    <name type="scientific">Lachnellula suecica</name>
    <dbReference type="NCBI Taxonomy" id="602035"/>
    <lineage>
        <taxon>Eukaryota</taxon>
        <taxon>Fungi</taxon>
        <taxon>Dikarya</taxon>
        <taxon>Ascomycota</taxon>
        <taxon>Pezizomycotina</taxon>
        <taxon>Leotiomycetes</taxon>
        <taxon>Helotiales</taxon>
        <taxon>Lachnaceae</taxon>
        <taxon>Lachnellula</taxon>
    </lineage>
</organism>
<comment type="caution">
    <text evidence="1">The sequence shown here is derived from an EMBL/GenBank/DDBJ whole genome shotgun (WGS) entry which is preliminary data.</text>
</comment>
<proteinExistence type="predicted"/>
<evidence type="ECO:0000313" key="1">
    <source>
        <dbReference type="EMBL" id="TVY53880.1"/>
    </source>
</evidence>
<keyword evidence="2" id="KW-1185">Reference proteome</keyword>
<protein>
    <submittedName>
        <fullName evidence="1">Uncharacterized protein</fullName>
    </submittedName>
</protein>
<dbReference type="EMBL" id="QGMK01003177">
    <property type="protein sequence ID" value="TVY53880.1"/>
    <property type="molecule type" value="Genomic_DNA"/>
</dbReference>
<dbReference type="OrthoDB" id="3485856at2759"/>
<gene>
    <name evidence="1" type="ORF">LSUE1_G008846</name>
</gene>
<reference evidence="1 2" key="1">
    <citation type="submission" date="2018-05" db="EMBL/GenBank/DDBJ databases">
        <title>Genome sequencing and assembly of the regulated plant pathogen Lachnellula willkommii and related sister species for the development of diagnostic species identification markers.</title>
        <authorList>
            <person name="Giroux E."/>
            <person name="Bilodeau G."/>
        </authorList>
    </citation>
    <scope>NUCLEOTIDE SEQUENCE [LARGE SCALE GENOMIC DNA]</scope>
    <source>
        <strain evidence="1 2">CBS 268.59</strain>
    </source>
</reference>